<keyword evidence="9 10" id="KW-0413">Isomerase</keyword>
<dbReference type="Proteomes" id="UP001175147">
    <property type="component" value="Unassembled WGS sequence"/>
</dbReference>
<reference evidence="14" key="1">
    <citation type="submission" date="2023-07" db="EMBL/GenBank/DDBJ databases">
        <title>Mucosal microbiota of week-old chicken and adult hens.</title>
        <authorList>
            <person name="Volf J."/>
            <person name="Karasova D."/>
            <person name="Crhanova M."/>
            <person name="Faldynova M."/>
            <person name="Prikrylova H."/>
            <person name="Zeman M."/>
            <person name="Babak V."/>
            <person name="Rajova J."/>
            <person name="Rychlik I."/>
        </authorList>
    </citation>
    <scope>NUCLEOTIDE SEQUENCE</scope>
    <source>
        <strain evidence="14">ET902</strain>
    </source>
</reference>
<dbReference type="InterPro" id="IPR013498">
    <property type="entry name" value="Topo_IA_Znf"/>
</dbReference>
<evidence type="ECO:0000256" key="8">
    <source>
        <dbReference type="ARBA" id="ARBA00023125"/>
    </source>
</evidence>
<dbReference type="InterPro" id="IPR006171">
    <property type="entry name" value="TOPRIM_dom"/>
</dbReference>
<dbReference type="PROSITE" id="PS52039">
    <property type="entry name" value="TOPO_IA_2"/>
    <property type="match status" value="1"/>
</dbReference>
<keyword evidence="15" id="KW-1185">Reference proteome</keyword>
<dbReference type="InterPro" id="IPR005733">
    <property type="entry name" value="TopoI_bac-type"/>
</dbReference>
<feature type="region of interest" description="Disordered" evidence="11">
    <location>
        <begin position="1"/>
        <end position="27"/>
    </location>
</feature>
<comment type="function">
    <text evidence="10">Releases the supercoiling and torsional tension of DNA, which is introduced during the DNA replication and transcription, by transiently cleaving and rejoining one strand of the DNA duplex. Introduces a single-strand break via transesterification at a target site in duplex DNA. The scissile phosphodiester is attacked by the catalytic tyrosine of the enzyme, resulting in the formation of a DNA-(5'-phosphotyrosyl)-enzyme intermediate and the expulsion of a 3'-OH DNA strand. The free DNA strand then undergoes passage around the unbroken strand, thus removing DNA supercoils. Finally, in the religation step, the DNA 3'-OH attacks the covalent intermediate to expel the active-site tyrosine and restore the DNA phosphodiester backbone.</text>
</comment>
<evidence type="ECO:0000256" key="11">
    <source>
        <dbReference type="SAM" id="MobiDB-lite"/>
    </source>
</evidence>
<feature type="active site" description="O-(5'-phospho-DNA)-tyrosine intermediate" evidence="10">
    <location>
        <position position="323"/>
    </location>
</feature>
<evidence type="ECO:0000313" key="14">
    <source>
        <dbReference type="EMBL" id="MDO7021199.1"/>
    </source>
</evidence>
<dbReference type="CDD" id="cd03363">
    <property type="entry name" value="TOPRIM_TopoIA_TopoI"/>
    <property type="match status" value="1"/>
</dbReference>
<dbReference type="SMART" id="SM00436">
    <property type="entry name" value="TOP1Bc"/>
    <property type="match status" value="1"/>
</dbReference>
<evidence type="ECO:0000256" key="10">
    <source>
        <dbReference type="HAMAP-Rule" id="MF_00952"/>
    </source>
</evidence>
<accession>A0ABT8Z192</accession>
<dbReference type="InterPro" id="IPR013497">
    <property type="entry name" value="Topo_IA_cen"/>
</dbReference>
<dbReference type="InterPro" id="IPR013825">
    <property type="entry name" value="Topo_IA_cen_sub2"/>
</dbReference>
<evidence type="ECO:0000313" key="15">
    <source>
        <dbReference type="Proteomes" id="UP001175147"/>
    </source>
</evidence>
<feature type="site" description="Interaction with DNA" evidence="10">
    <location>
        <position position="166"/>
    </location>
</feature>
<evidence type="ECO:0000256" key="5">
    <source>
        <dbReference type="ARBA" id="ARBA00022833"/>
    </source>
</evidence>
<feature type="site" description="Interaction with DNA" evidence="10">
    <location>
        <position position="513"/>
    </location>
</feature>
<dbReference type="PRINTS" id="PR00417">
    <property type="entry name" value="PRTPISMRASEI"/>
</dbReference>
<organism evidence="14 15">
    <name type="scientific">Brachyspira innocens</name>
    <dbReference type="NCBI Taxonomy" id="13264"/>
    <lineage>
        <taxon>Bacteria</taxon>
        <taxon>Pseudomonadati</taxon>
        <taxon>Spirochaetota</taxon>
        <taxon>Spirochaetia</taxon>
        <taxon>Brachyspirales</taxon>
        <taxon>Brachyspiraceae</taxon>
        <taxon>Brachyspira</taxon>
    </lineage>
</organism>
<dbReference type="PANTHER" id="PTHR42785:SF1">
    <property type="entry name" value="DNA TOPOISOMERASE"/>
    <property type="match status" value="1"/>
</dbReference>
<dbReference type="InterPro" id="IPR003601">
    <property type="entry name" value="Topo_IA_2"/>
</dbReference>
<feature type="site" description="Interaction with DNA" evidence="10">
    <location>
        <position position="169"/>
    </location>
</feature>
<keyword evidence="5" id="KW-0862">Zinc</keyword>
<feature type="site" description="Interaction with DNA" evidence="10">
    <location>
        <position position="165"/>
    </location>
</feature>
<dbReference type="Gene3D" id="3.40.50.140">
    <property type="match status" value="1"/>
</dbReference>
<evidence type="ECO:0000259" key="12">
    <source>
        <dbReference type="PROSITE" id="PS50880"/>
    </source>
</evidence>
<dbReference type="InterPro" id="IPR013824">
    <property type="entry name" value="Topo_IA_cen_sub1"/>
</dbReference>
<comment type="similarity">
    <text evidence="2 10">Belongs to the type IA topoisomerase family.</text>
</comment>
<dbReference type="HAMAP" id="MF_00952">
    <property type="entry name" value="Topoisom_1_prok"/>
    <property type="match status" value="1"/>
</dbReference>
<proteinExistence type="inferred from homology"/>
<evidence type="ECO:0000256" key="3">
    <source>
        <dbReference type="ARBA" id="ARBA00022723"/>
    </source>
</evidence>
<dbReference type="InterPro" id="IPR000380">
    <property type="entry name" value="Topo_IA"/>
</dbReference>
<name>A0ABT8Z192_9SPIR</name>
<dbReference type="InterPro" id="IPR023406">
    <property type="entry name" value="Topo_IA_AS"/>
</dbReference>
<evidence type="ECO:0000256" key="9">
    <source>
        <dbReference type="ARBA" id="ARBA00023235"/>
    </source>
</evidence>
<dbReference type="Pfam" id="PF01751">
    <property type="entry name" value="Toprim"/>
    <property type="match status" value="1"/>
</dbReference>
<keyword evidence="7 10" id="KW-0799">Topoisomerase</keyword>
<feature type="site" description="Interaction with DNA" evidence="10">
    <location>
        <position position="57"/>
    </location>
</feature>
<feature type="region of interest" description="Interaction with DNA" evidence="10">
    <location>
        <begin position="189"/>
        <end position="194"/>
    </location>
</feature>
<comment type="caution">
    <text evidence="14">The sequence shown here is derived from an EMBL/GenBank/DDBJ whole genome shotgun (WGS) entry which is preliminary data.</text>
</comment>
<dbReference type="SUPFAM" id="SSF56712">
    <property type="entry name" value="Prokaryotic type I DNA topoisomerase"/>
    <property type="match status" value="1"/>
</dbReference>
<evidence type="ECO:0000259" key="13">
    <source>
        <dbReference type="PROSITE" id="PS52039"/>
    </source>
</evidence>
<feature type="site" description="Interaction with DNA" evidence="10">
    <location>
        <position position="181"/>
    </location>
</feature>
<sequence length="717" mass="81471">MSDTTTEAKVKKTASRKSKDKKESKKKKLVIVESPAKAKTINRYLGSDYLVMSSMGHLIDLPRSRLAIDVDHGFEPEYITIRGRAKILNDLKKEAKKAEEVLLAADDDREGESIAWHIGNKIRGVNSAVPIKRIVFHEITKDALKEAIDQPRDIDISKVNAQKARRVLDRLIGYNLSPLLWEKIKRGLSAGRVQNVALLIICNREDEIETFVPVEYWTFGVFLKHKNKEFLADLQKYKGEKPDLKTKQDVEDIMEHLKDKTYTVSSIEVKDRLRNPTAPYTTSKLQQAASSALGYSASKTMQVAQSLYEGVDIAGEATGLITYMRTDSVRISPVAQEQAREFIGKEYGSNYLPAEAPTYSVKKNAQDAHEAIRPTNVFLTPDSIKEYLKTDQYKLYKLIWERFVSSQMLPAKMKNTRAIITAGDCEFSLSSSKIEFDGFMKVLTIDKEDKEKASKMPNLSKDDVCDFVENNPQQHFTTPPPRYTDASLVKILEESGIGRPSTYAPTIKTIISRHYVQRKGKQLVPTELGKLVNELISENFPELVNINFTADMESKLDKIEDDNIEWNNILKEFYPHFLDTLKTATENINNMKDFFNEETDFVCEKCGKKMIKRLGRYGYFIACSGFPECKNTKGISFGVCPKCGGDITLKRSKRGREFYGCSNYPKCDFVSWDKPLQEPCPKCGGLMVEKNIKNKGLFKVCIKEDCGYSEEIKEDEE</sequence>
<dbReference type="PROSITE" id="PS00396">
    <property type="entry name" value="TOPO_IA_1"/>
    <property type="match status" value="1"/>
</dbReference>
<dbReference type="GO" id="GO:0003917">
    <property type="term" value="F:DNA topoisomerase type I (single strand cut, ATP-independent) activity"/>
    <property type="evidence" value="ECO:0007669"/>
    <property type="project" value="UniProtKB-EC"/>
</dbReference>
<keyword evidence="3" id="KW-0479">Metal-binding</keyword>
<feature type="site" description="Interaction with DNA" evidence="10">
    <location>
        <position position="174"/>
    </location>
</feature>
<dbReference type="PANTHER" id="PTHR42785">
    <property type="entry name" value="DNA TOPOISOMERASE, TYPE IA, CORE"/>
    <property type="match status" value="1"/>
</dbReference>
<dbReference type="InterPro" id="IPR023405">
    <property type="entry name" value="Topo_IA_core_domain"/>
</dbReference>
<keyword evidence="4" id="KW-0863">Zinc-finger</keyword>
<gene>
    <name evidence="10 14" type="primary">topA</name>
    <name evidence="14" type="ORF">Q5M86_10485</name>
</gene>
<dbReference type="CDD" id="cd00186">
    <property type="entry name" value="TOP1Ac"/>
    <property type="match status" value="1"/>
</dbReference>
<dbReference type="InterPro" id="IPR013826">
    <property type="entry name" value="Topo_IA_cen_sub3"/>
</dbReference>
<evidence type="ECO:0000256" key="4">
    <source>
        <dbReference type="ARBA" id="ARBA00022771"/>
    </source>
</evidence>
<dbReference type="RefSeq" id="WP_020005517.1">
    <property type="nucleotide sequence ID" value="NZ_JAUPBL010000057.1"/>
</dbReference>
<dbReference type="PROSITE" id="PS50880">
    <property type="entry name" value="TOPRIM"/>
    <property type="match status" value="1"/>
</dbReference>
<feature type="compositionally biased region" description="Basic and acidic residues" evidence="11">
    <location>
        <begin position="1"/>
        <end position="10"/>
    </location>
</feature>
<comment type="catalytic activity">
    <reaction evidence="1 10">
        <text>ATP-independent breakage of single-stranded DNA, followed by passage and rejoining.</text>
        <dbReference type="EC" id="5.6.2.1"/>
    </reaction>
</comment>
<dbReference type="SUPFAM" id="SSF57783">
    <property type="entry name" value="Zinc beta-ribbon"/>
    <property type="match status" value="2"/>
</dbReference>
<evidence type="ECO:0000256" key="6">
    <source>
        <dbReference type="ARBA" id="ARBA00022842"/>
    </source>
</evidence>
<dbReference type="InterPro" id="IPR003602">
    <property type="entry name" value="Topo_IA_DNA-bd_dom"/>
</dbReference>
<dbReference type="SMART" id="SM00493">
    <property type="entry name" value="TOPRIM"/>
    <property type="match status" value="1"/>
</dbReference>
<evidence type="ECO:0000256" key="1">
    <source>
        <dbReference type="ARBA" id="ARBA00000213"/>
    </source>
</evidence>
<dbReference type="Pfam" id="PF01131">
    <property type="entry name" value="Topoisom_bac"/>
    <property type="match status" value="1"/>
</dbReference>
<dbReference type="SMART" id="SM00437">
    <property type="entry name" value="TOP1Ac"/>
    <property type="match status" value="1"/>
</dbReference>
<dbReference type="Gene3D" id="2.70.20.10">
    <property type="entry name" value="Topoisomerase I, domain 3"/>
    <property type="match status" value="1"/>
</dbReference>
<keyword evidence="8 10" id="KW-0238">DNA-binding</keyword>
<dbReference type="EC" id="5.6.2.1" evidence="10"/>
<dbReference type="InterPro" id="IPR028612">
    <property type="entry name" value="Topoisom_1_IA"/>
</dbReference>
<dbReference type="Gene3D" id="1.10.460.10">
    <property type="entry name" value="Topoisomerase I, domain 2"/>
    <property type="match status" value="1"/>
</dbReference>
<feature type="site" description="Interaction with DNA" evidence="10">
    <location>
        <position position="325"/>
    </location>
</feature>
<dbReference type="NCBIfam" id="TIGR01051">
    <property type="entry name" value="topA_bact"/>
    <property type="match status" value="1"/>
</dbReference>
<dbReference type="EMBL" id="JAUPBM010000156">
    <property type="protein sequence ID" value="MDO7021199.1"/>
    <property type="molecule type" value="Genomic_DNA"/>
</dbReference>
<feature type="compositionally biased region" description="Basic residues" evidence="11">
    <location>
        <begin position="11"/>
        <end position="27"/>
    </location>
</feature>
<dbReference type="InterPro" id="IPR034149">
    <property type="entry name" value="TOPRIM_TopoI"/>
</dbReference>
<feature type="domain" description="Toprim" evidence="12">
    <location>
        <begin position="27"/>
        <end position="140"/>
    </location>
</feature>
<evidence type="ECO:0000256" key="2">
    <source>
        <dbReference type="ARBA" id="ARBA00009446"/>
    </source>
</evidence>
<dbReference type="Pfam" id="PF01396">
    <property type="entry name" value="Zn_ribbon_Top1"/>
    <property type="match status" value="3"/>
</dbReference>
<dbReference type="Gene3D" id="3.30.65.10">
    <property type="entry name" value="Bacterial Topoisomerase I, domain 1"/>
    <property type="match status" value="2"/>
</dbReference>
<evidence type="ECO:0000256" key="7">
    <source>
        <dbReference type="ARBA" id="ARBA00023029"/>
    </source>
</evidence>
<keyword evidence="6" id="KW-0460">Magnesium</keyword>
<dbReference type="Gene3D" id="1.10.290.10">
    <property type="entry name" value="Topoisomerase I, domain 4"/>
    <property type="match status" value="1"/>
</dbReference>
<protein>
    <recommendedName>
        <fullName evidence="10">DNA topoisomerase 1</fullName>
        <ecNumber evidence="10">5.6.2.1</ecNumber>
    </recommendedName>
    <alternativeName>
        <fullName evidence="10">DNA topoisomerase I</fullName>
    </alternativeName>
</protein>
<comment type="subunit">
    <text evidence="10">Monomer.</text>
</comment>
<feature type="domain" description="Topo IA-type catalytic" evidence="13">
    <location>
        <begin position="155"/>
        <end position="581"/>
    </location>
</feature>